<name>A0AAV4Y5W6_CAEEX</name>
<organism evidence="1 2">
    <name type="scientific">Caerostris extrusa</name>
    <name type="common">Bark spider</name>
    <name type="synonym">Caerostris bankana</name>
    <dbReference type="NCBI Taxonomy" id="172846"/>
    <lineage>
        <taxon>Eukaryota</taxon>
        <taxon>Metazoa</taxon>
        <taxon>Ecdysozoa</taxon>
        <taxon>Arthropoda</taxon>
        <taxon>Chelicerata</taxon>
        <taxon>Arachnida</taxon>
        <taxon>Araneae</taxon>
        <taxon>Araneomorphae</taxon>
        <taxon>Entelegynae</taxon>
        <taxon>Araneoidea</taxon>
        <taxon>Araneidae</taxon>
        <taxon>Caerostris</taxon>
    </lineage>
</organism>
<evidence type="ECO:0000313" key="1">
    <source>
        <dbReference type="EMBL" id="GIZ02747.1"/>
    </source>
</evidence>
<sequence length="101" mass="11757">MDTIKYAVAYFETNQNACQNKAFLDTELCVALMRALSINFSRGCNHYLMHHSTDCLTKTLQIYKRLFTLSLSRWKCCQKGLIYENIFATLCYKVNRIGEIV</sequence>
<dbReference type="Proteomes" id="UP001054945">
    <property type="component" value="Unassembled WGS sequence"/>
</dbReference>
<dbReference type="EMBL" id="BPLR01018852">
    <property type="protein sequence ID" value="GIZ02747.1"/>
    <property type="molecule type" value="Genomic_DNA"/>
</dbReference>
<keyword evidence="2" id="KW-1185">Reference proteome</keyword>
<proteinExistence type="predicted"/>
<accession>A0AAV4Y5W6</accession>
<protein>
    <submittedName>
        <fullName evidence="1">Uncharacterized protein</fullName>
    </submittedName>
</protein>
<comment type="caution">
    <text evidence="1">The sequence shown here is derived from an EMBL/GenBank/DDBJ whole genome shotgun (WGS) entry which is preliminary data.</text>
</comment>
<dbReference type="AlphaFoldDB" id="A0AAV4Y5W6"/>
<evidence type="ECO:0000313" key="2">
    <source>
        <dbReference type="Proteomes" id="UP001054945"/>
    </source>
</evidence>
<gene>
    <name evidence="1" type="ORF">CEXT_34831</name>
</gene>
<reference evidence="1 2" key="1">
    <citation type="submission" date="2021-06" db="EMBL/GenBank/DDBJ databases">
        <title>Caerostris extrusa draft genome.</title>
        <authorList>
            <person name="Kono N."/>
            <person name="Arakawa K."/>
        </authorList>
    </citation>
    <scope>NUCLEOTIDE SEQUENCE [LARGE SCALE GENOMIC DNA]</scope>
</reference>